<proteinExistence type="predicted"/>
<dbReference type="Proteomes" id="UP001057452">
    <property type="component" value="Chromosome 21"/>
</dbReference>
<organism evidence="1 2">
    <name type="scientific">Chaenocephalus aceratus</name>
    <name type="common">Blackfin icefish</name>
    <name type="synonym">Chaenichthys aceratus</name>
    <dbReference type="NCBI Taxonomy" id="36190"/>
    <lineage>
        <taxon>Eukaryota</taxon>
        <taxon>Metazoa</taxon>
        <taxon>Chordata</taxon>
        <taxon>Craniata</taxon>
        <taxon>Vertebrata</taxon>
        <taxon>Euteleostomi</taxon>
        <taxon>Actinopterygii</taxon>
        <taxon>Neopterygii</taxon>
        <taxon>Teleostei</taxon>
        <taxon>Neoteleostei</taxon>
        <taxon>Acanthomorphata</taxon>
        <taxon>Eupercaria</taxon>
        <taxon>Perciformes</taxon>
        <taxon>Notothenioidei</taxon>
        <taxon>Channichthyidae</taxon>
        <taxon>Chaenocephalus</taxon>
    </lineage>
</organism>
<name>A0ACB9VXS4_CHAAC</name>
<keyword evidence="2" id="KW-1185">Reference proteome</keyword>
<accession>A0ACB9VXS4</accession>
<evidence type="ECO:0000313" key="1">
    <source>
        <dbReference type="EMBL" id="KAI4805330.1"/>
    </source>
</evidence>
<gene>
    <name evidence="1" type="ORF">KUCAC02_009953</name>
</gene>
<comment type="caution">
    <text evidence="1">The sequence shown here is derived from an EMBL/GenBank/DDBJ whole genome shotgun (WGS) entry which is preliminary data.</text>
</comment>
<protein>
    <submittedName>
        <fullName evidence="1">Uncharacterized protein</fullName>
    </submittedName>
</protein>
<evidence type="ECO:0000313" key="2">
    <source>
        <dbReference type="Proteomes" id="UP001057452"/>
    </source>
</evidence>
<dbReference type="EMBL" id="CM043805">
    <property type="protein sequence ID" value="KAI4805330.1"/>
    <property type="molecule type" value="Genomic_DNA"/>
</dbReference>
<sequence>MPIGSEKPTNCSVTPRSWASFLQEIDVLVPQFEVSMGATGLRDCLAHTVPPPVLTCLRAPHHGGYVHKAAAKGRSSGPKEQRNEAPRGLCYKHGVSSPEQVARRAGESSIADFGFVVKKSAKY</sequence>
<reference evidence="1" key="1">
    <citation type="submission" date="2022-05" db="EMBL/GenBank/DDBJ databases">
        <title>Chromosome-level genome of Chaenocephalus aceratus.</title>
        <authorList>
            <person name="Park H."/>
        </authorList>
    </citation>
    <scope>NUCLEOTIDE SEQUENCE</scope>
    <source>
        <strain evidence="1">KU_202001</strain>
    </source>
</reference>